<evidence type="ECO:0000256" key="15">
    <source>
        <dbReference type="PIRSR" id="PIRSR006769-1"/>
    </source>
</evidence>
<feature type="binding site" evidence="17">
    <location>
        <position position="77"/>
    </location>
    <ligand>
        <name>Zn(2+)</name>
        <dbReference type="ChEBI" id="CHEBI:29105"/>
        <note>catalytic</note>
    </ligand>
</feature>
<dbReference type="NCBIfam" id="TIGR00326">
    <property type="entry name" value="eubact_ribD"/>
    <property type="match status" value="1"/>
</dbReference>
<dbReference type="SUPFAM" id="SSF53927">
    <property type="entry name" value="Cytidine deaminase-like"/>
    <property type="match status" value="1"/>
</dbReference>
<evidence type="ECO:0000256" key="9">
    <source>
        <dbReference type="ARBA" id="ARBA00022857"/>
    </source>
</evidence>
<evidence type="ECO:0000256" key="14">
    <source>
        <dbReference type="PIRNR" id="PIRNR006769"/>
    </source>
</evidence>
<dbReference type="Gene3D" id="3.40.430.10">
    <property type="entry name" value="Dihydrofolate Reductase, subunit A"/>
    <property type="match status" value="1"/>
</dbReference>
<gene>
    <name evidence="19" type="primary">ribD</name>
    <name evidence="19" type="ORF">EFY87_18370</name>
</gene>
<evidence type="ECO:0000256" key="12">
    <source>
        <dbReference type="ARBA" id="ARBA00049861"/>
    </source>
</evidence>
<dbReference type="InterPro" id="IPR016193">
    <property type="entry name" value="Cytidine_deaminase-like"/>
</dbReference>
<keyword evidence="14 19" id="KW-0378">Hydrolase</keyword>
<dbReference type="PIRSF" id="PIRSF006769">
    <property type="entry name" value="RibD"/>
    <property type="match status" value="1"/>
</dbReference>
<evidence type="ECO:0000256" key="16">
    <source>
        <dbReference type="PIRSR" id="PIRSR006769-2"/>
    </source>
</evidence>
<dbReference type="InterPro" id="IPR016192">
    <property type="entry name" value="APOBEC/CMP_deaminase_Zn-bd"/>
</dbReference>
<evidence type="ECO:0000256" key="5">
    <source>
        <dbReference type="ARBA" id="ARBA00007417"/>
    </source>
</evidence>
<dbReference type="CDD" id="cd01284">
    <property type="entry name" value="Riboflavin_deaminase-reductase"/>
    <property type="match status" value="1"/>
</dbReference>
<dbReference type="GO" id="GO:0009231">
    <property type="term" value="P:riboflavin biosynthetic process"/>
    <property type="evidence" value="ECO:0007669"/>
    <property type="project" value="UniProtKB-UniPathway"/>
</dbReference>
<comment type="caution">
    <text evidence="19">The sequence shown here is derived from an EMBL/GenBank/DDBJ whole genome shotgun (WGS) entry which is preliminary data.</text>
</comment>
<evidence type="ECO:0000256" key="1">
    <source>
        <dbReference type="ARBA" id="ARBA00002151"/>
    </source>
</evidence>
<name>A0A3M9LY17_9MICO</name>
<dbReference type="PROSITE" id="PS51747">
    <property type="entry name" value="CYT_DCMP_DEAMINASES_2"/>
    <property type="match status" value="1"/>
</dbReference>
<evidence type="ECO:0000256" key="10">
    <source>
        <dbReference type="ARBA" id="ARBA00023002"/>
    </source>
</evidence>
<dbReference type="InterPro" id="IPR004794">
    <property type="entry name" value="Eubact_RibD"/>
</dbReference>
<evidence type="ECO:0000256" key="17">
    <source>
        <dbReference type="PIRSR" id="PIRSR006769-3"/>
    </source>
</evidence>
<sequence length="326" mass="34316">MRAALDLAVRGPIADANPRVGCVIERDGIVVGRGWHAGAGTPHAEVIALAEAGERAKGATAYVTLEPCAHQGRTGPCTEALRAAGVARVVFGQGDPNPAARGGAALLRDSGVEVYGGVLAPEAEALNPAWTFAVTHERPWVTWKFAMSLDGRTAALDGTSQWISNERSRADVHELRRRVGAIVVGTGTALADDPRLTARTADGATLGWQPLRVVVGDRELPAAAHVLDGAAPTVQLRTHDPAVVLRELHARDIRSVLLEGGPMLAAAFLRAGVIDEAIVYAAPLLLGAGAPAVADFGVRTLADAPTWTLHDLVRIDDDLRLTYRRK</sequence>
<comment type="catalytic activity">
    <reaction evidence="13 14">
        <text>2,5-diamino-6-hydroxy-4-(5-phosphoribosylamino)-pyrimidine + H2O + H(+) = 5-amino-6-(5-phospho-D-ribosylamino)uracil + NH4(+)</text>
        <dbReference type="Rhea" id="RHEA:21868"/>
        <dbReference type="ChEBI" id="CHEBI:15377"/>
        <dbReference type="ChEBI" id="CHEBI:15378"/>
        <dbReference type="ChEBI" id="CHEBI:28938"/>
        <dbReference type="ChEBI" id="CHEBI:58453"/>
        <dbReference type="ChEBI" id="CHEBI:58614"/>
        <dbReference type="EC" id="3.5.4.26"/>
    </reaction>
</comment>
<comment type="similarity">
    <text evidence="4 14">In the N-terminal section; belongs to the cytidine and deoxycytidylate deaminase family.</text>
</comment>
<feature type="binding site" evidence="16">
    <location>
        <position position="196"/>
    </location>
    <ligand>
        <name>substrate</name>
    </ligand>
</feature>
<dbReference type="PANTHER" id="PTHR38011:SF7">
    <property type="entry name" value="2,5-DIAMINO-6-RIBOSYLAMINO-4(3H)-PYRIMIDINONE 5'-PHOSPHATE REDUCTASE"/>
    <property type="match status" value="1"/>
</dbReference>
<keyword evidence="20" id="KW-1185">Reference proteome</keyword>
<dbReference type="OrthoDB" id="9800865at2"/>
<keyword evidence="8 14" id="KW-0862">Zinc</keyword>
<dbReference type="Proteomes" id="UP000271678">
    <property type="component" value="Unassembled WGS sequence"/>
</dbReference>
<keyword evidence="6 14" id="KW-0686">Riboflavin biosynthesis</keyword>
<dbReference type="PROSITE" id="PS00903">
    <property type="entry name" value="CYT_DCMP_DEAMINASES_1"/>
    <property type="match status" value="1"/>
</dbReference>
<feature type="binding site" evidence="16">
    <location>
        <position position="162"/>
    </location>
    <ligand>
        <name>NADP(+)</name>
        <dbReference type="ChEBI" id="CHEBI:58349"/>
    </ligand>
</feature>
<keyword evidence="11" id="KW-0511">Multifunctional enzyme</keyword>
<organism evidence="19 20">
    <name type="scientific">Flexivirga caeni</name>
    <dbReference type="NCBI Taxonomy" id="2294115"/>
    <lineage>
        <taxon>Bacteria</taxon>
        <taxon>Bacillati</taxon>
        <taxon>Actinomycetota</taxon>
        <taxon>Actinomycetes</taxon>
        <taxon>Micrococcales</taxon>
        <taxon>Dermacoccaceae</taxon>
        <taxon>Flexivirga</taxon>
    </lineage>
</organism>
<feature type="binding site" evidence="17">
    <location>
        <position position="43"/>
    </location>
    <ligand>
        <name>Zn(2+)</name>
        <dbReference type="ChEBI" id="CHEBI:29105"/>
        <note>catalytic</note>
    </ligand>
</feature>
<keyword evidence="10 14" id="KW-0560">Oxidoreductase</keyword>
<comment type="function">
    <text evidence="1 14">Converts 2,5-diamino-6-(ribosylamino)-4(3h)-pyrimidinone 5'-phosphate into 5-amino-6-(ribosylamino)-2,4(1h,3h)-pyrimidinedione 5'-phosphate.</text>
</comment>
<feature type="binding site" evidence="16">
    <location>
        <position position="192"/>
    </location>
    <ligand>
        <name>NADP(+)</name>
        <dbReference type="ChEBI" id="CHEBI:58349"/>
    </ligand>
</feature>
<accession>A0A3M9LY17</accession>
<feature type="binding site" evidence="16">
    <location>
        <position position="146"/>
    </location>
    <ligand>
        <name>NADP(+)</name>
        <dbReference type="ChEBI" id="CHEBI:58349"/>
    </ligand>
</feature>
<protein>
    <recommendedName>
        <fullName evidence="14">Riboflavin biosynthesis protein RibD</fullName>
    </recommendedName>
    <domain>
        <recommendedName>
            <fullName evidence="14">Diaminohydroxyphosphoribosylaminopyrimidine deaminase</fullName>
            <shortName evidence="14">DRAP deaminase</shortName>
            <ecNumber evidence="14">3.5.4.26</ecNumber>
        </recommendedName>
        <alternativeName>
            <fullName evidence="14">Riboflavin-specific deaminase</fullName>
        </alternativeName>
    </domain>
    <domain>
        <recommendedName>
            <fullName evidence="14">5-amino-6-(5-phosphoribosylamino)uracil reductase</fullName>
            <ecNumber evidence="14">1.1.1.193</ecNumber>
        </recommendedName>
        <alternativeName>
            <fullName evidence="14">HTP reductase</fullName>
        </alternativeName>
    </domain>
</protein>
<evidence type="ECO:0000256" key="11">
    <source>
        <dbReference type="ARBA" id="ARBA00023268"/>
    </source>
</evidence>
<feature type="binding site" evidence="16">
    <location>
        <position position="199"/>
    </location>
    <ligand>
        <name>NADP(+)</name>
        <dbReference type="ChEBI" id="CHEBI:58349"/>
    </ligand>
</feature>
<evidence type="ECO:0000256" key="4">
    <source>
        <dbReference type="ARBA" id="ARBA00005259"/>
    </source>
</evidence>
<comment type="similarity">
    <text evidence="5 14">In the C-terminal section; belongs to the HTP reductase family.</text>
</comment>
<comment type="catalytic activity">
    <reaction evidence="12 14">
        <text>5-amino-6-(5-phospho-D-ribitylamino)uracil + NADP(+) = 5-amino-6-(5-phospho-D-ribosylamino)uracil + NADPH + H(+)</text>
        <dbReference type="Rhea" id="RHEA:17845"/>
        <dbReference type="ChEBI" id="CHEBI:15378"/>
        <dbReference type="ChEBI" id="CHEBI:57783"/>
        <dbReference type="ChEBI" id="CHEBI:58349"/>
        <dbReference type="ChEBI" id="CHEBI:58421"/>
        <dbReference type="ChEBI" id="CHEBI:58453"/>
        <dbReference type="EC" id="1.1.1.193"/>
    </reaction>
</comment>
<evidence type="ECO:0000256" key="8">
    <source>
        <dbReference type="ARBA" id="ARBA00022833"/>
    </source>
</evidence>
<evidence type="ECO:0000256" key="2">
    <source>
        <dbReference type="ARBA" id="ARBA00004882"/>
    </source>
</evidence>
<dbReference type="SUPFAM" id="SSF53597">
    <property type="entry name" value="Dihydrofolate reductase-like"/>
    <property type="match status" value="1"/>
</dbReference>
<evidence type="ECO:0000259" key="18">
    <source>
        <dbReference type="PROSITE" id="PS51747"/>
    </source>
</evidence>
<feature type="binding site" evidence="16">
    <location>
        <begin position="261"/>
        <end position="267"/>
    </location>
    <ligand>
        <name>NADP(+)</name>
        <dbReference type="ChEBI" id="CHEBI:58349"/>
    </ligand>
</feature>
<dbReference type="InterPro" id="IPR050765">
    <property type="entry name" value="Riboflavin_Biosynth_HTPR"/>
</dbReference>
<comment type="cofactor">
    <cofactor evidence="14 17">
        <name>Zn(2+)</name>
        <dbReference type="ChEBI" id="CHEBI:29105"/>
    </cofactor>
    <text evidence="14 17">Binds 1 zinc ion.</text>
</comment>
<dbReference type="EMBL" id="RJJQ01000024">
    <property type="protein sequence ID" value="RNI18190.1"/>
    <property type="molecule type" value="Genomic_DNA"/>
</dbReference>
<evidence type="ECO:0000256" key="13">
    <source>
        <dbReference type="ARBA" id="ARBA00049886"/>
    </source>
</evidence>
<proteinExistence type="inferred from homology"/>
<dbReference type="InterPro" id="IPR002125">
    <property type="entry name" value="CMP_dCMP_dom"/>
</dbReference>
<dbReference type="GO" id="GO:0008835">
    <property type="term" value="F:diaminohydroxyphosphoribosylaminopyrimidine deaminase activity"/>
    <property type="evidence" value="ECO:0007669"/>
    <property type="project" value="UniProtKB-EC"/>
</dbReference>
<dbReference type="Gene3D" id="3.40.140.10">
    <property type="entry name" value="Cytidine Deaminase, domain 2"/>
    <property type="match status" value="1"/>
</dbReference>
<feature type="binding site" evidence="16">
    <location>
        <position position="160"/>
    </location>
    <ligand>
        <name>substrate</name>
    </ligand>
</feature>
<dbReference type="UniPathway" id="UPA00275">
    <property type="reaction ID" value="UER00401"/>
</dbReference>
<dbReference type="Pfam" id="PF00383">
    <property type="entry name" value="dCMP_cyt_deam_1"/>
    <property type="match status" value="1"/>
</dbReference>
<dbReference type="AlphaFoldDB" id="A0A3M9LY17"/>
<reference evidence="19 20" key="1">
    <citation type="submission" date="2018-11" db="EMBL/GenBank/DDBJ databases">
        <title>Draft genome of Simplicispira Flexivirga sp. BO-16.</title>
        <authorList>
            <person name="Im W.T."/>
        </authorList>
    </citation>
    <scope>NUCLEOTIDE SEQUENCE [LARGE SCALE GENOMIC DNA]</scope>
    <source>
        <strain evidence="19 20">BO-16</strain>
    </source>
</reference>
<dbReference type="EC" id="1.1.1.193" evidence="14"/>
<feature type="binding site" evidence="16">
    <location>
        <position position="259"/>
    </location>
    <ligand>
        <name>substrate</name>
    </ligand>
</feature>
<feature type="binding site" evidence="16">
    <location>
        <position position="176"/>
    </location>
    <ligand>
        <name>substrate</name>
    </ligand>
</feature>
<keyword evidence="7 14" id="KW-0479">Metal-binding</keyword>
<feature type="binding site" evidence="17">
    <location>
        <position position="68"/>
    </location>
    <ligand>
        <name>Zn(2+)</name>
        <dbReference type="ChEBI" id="CHEBI:29105"/>
        <note>catalytic</note>
    </ligand>
</feature>
<evidence type="ECO:0000256" key="3">
    <source>
        <dbReference type="ARBA" id="ARBA00004910"/>
    </source>
</evidence>
<comment type="pathway">
    <text evidence="3 14">Cofactor biosynthesis; riboflavin biosynthesis; 5-amino-6-(D-ribitylamino)uracil from GTP: step 3/4.</text>
</comment>
<evidence type="ECO:0000313" key="19">
    <source>
        <dbReference type="EMBL" id="RNI18190.1"/>
    </source>
</evidence>
<comment type="pathway">
    <text evidence="2 14">Cofactor biosynthesis; riboflavin biosynthesis; 5-amino-6-(D-ribitylamino)uracil from GTP: step 2/4.</text>
</comment>
<dbReference type="EC" id="3.5.4.26" evidence="14"/>
<keyword evidence="9 14" id="KW-0521">NADP</keyword>
<dbReference type="GO" id="GO:0008270">
    <property type="term" value="F:zinc ion binding"/>
    <property type="evidence" value="ECO:0007669"/>
    <property type="project" value="InterPro"/>
</dbReference>
<dbReference type="GO" id="GO:0008703">
    <property type="term" value="F:5-amino-6-(5-phosphoribosylamino)uracil reductase activity"/>
    <property type="evidence" value="ECO:0007669"/>
    <property type="project" value="UniProtKB-EC"/>
</dbReference>
<dbReference type="PANTHER" id="PTHR38011">
    <property type="entry name" value="DIHYDROFOLATE REDUCTASE FAMILY PROTEIN (AFU_ORTHOLOGUE AFUA_8G06820)"/>
    <property type="match status" value="1"/>
</dbReference>
<evidence type="ECO:0000256" key="7">
    <source>
        <dbReference type="ARBA" id="ARBA00022723"/>
    </source>
</evidence>
<evidence type="ECO:0000256" key="6">
    <source>
        <dbReference type="ARBA" id="ARBA00022619"/>
    </source>
</evidence>
<dbReference type="Pfam" id="PF01872">
    <property type="entry name" value="RibD_C"/>
    <property type="match status" value="1"/>
</dbReference>
<dbReference type="InterPro" id="IPR002734">
    <property type="entry name" value="RibDG_C"/>
</dbReference>
<dbReference type="InterPro" id="IPR024072">
    <property type="entry name" value="DHFR-like_dom_sf"/>
</dbReference>
<feature type="active site" description="Proton donor" evidence="15">
    <location>
        <position position="45"/>
    </location>
</feature>
<feature type="domain" description="CMP/dCMP-type deaminase" evidence="18">
    <location>
        <begin position="1"/>
        <end position="114"/>
    </location>
</feature>
<evidence type="ECO:0000313" key="20">
    <source>
        <dbReference type="Proteomes" id="UP000271678"/>
    </source>
</evidence>
<feature type="binding site" evidence="16">
    <location>
        <position position="188"/>
    </location>
    <ligand>
        <name>NADP(+)</name>
        <dbReference type="ChEBI" id="CHEBI:58349"/>
    </ligand>
</feature>